<dbReference type="InterPro" id="IPR026266">
    <property type="entry name" value="AraF"/>
</dbReference>
<dbReference type="InterPro" id="IPR050555">
    <property type="entry name" value="Bact_Solute-Bind_Prot2"/>
</dbReference>
<dbReference type="PANTHER" id="PTHR30036:SF6">
    <property type="entry name" value="L-ARABINOSE-BINDING PERIPLASMIC PROTEIN"/>
    <property type="match status" value="1"/>
</dbReference>
<accession>S4YNA5</accession>
<dbReference type="eggNOG" id="COG1879">
    <property type="taxonomic scope" value="Bacteria"/>
</dbReference>
<evidence type="ECO:0000313" key="6">
    <source>
        <dbReference type="Proteomes" id="UP000014900"/>
    </source>
</evidence>
<dbReference type="PANTHER" id="PTHR30036">
    <property type="entry name" value="D-XYLOSE-BINDING PERIPLASMIC PROTEIN"/>
    <property type="match status" value="1"/>
</dbReference>
<sequence length="348" mass="37699">MITFSRRANLFAEENKTAESIMHKFTKALAALGLAAVMSHSAVAETMKLGFLVKQPEEPWFQTEWKFADKAGKDLGFDVIKIAVPDGEKTLNAIDSLAASGAKGFVICTPDPKLGSAIMAKARSYNLKVIAVDDQFVTAKGKPMDSVPLVMMAATKIGERQGQELWKEMNKRGWKPADTAVMAITADELDTARRRTGGSIAALKAAGFPEKQIYSVPTKSNDIPGAFDAANSMLVQHPEVKNWLIVGMNDNTVLGGVRATEGQGFKAPNVIGIGINGVDAVSELSKAQPTGFYGSLLPSPDIHGYKSIQMLHDWVAKDVEPQKFTEVTDVVLITRDNFKTELQKKGLM</sequence>
<dbReference type="GO" id="GO:0042882">
    <property type="term" value="P:L-arabinose transmembrane transport"/>
    <property type="evidence" value="ECO:0007669"/>
    <property type="project" value="InterPro"/>
</dbReference>
<protein>
    <submittedName>
        <fullName evidence="5">Arabinose ABC transporter substrate-binding protein</fullName>
    </submittedName>
</protein>
<evidence type="ECO:0000256" key="2">
    <source>
        <dbReference type="ARBA" id="ARBA00007639"/>
    </source>
</evidence>
<evidence type="ECO:0000313" key="5">
    <source>
        <dbReference type="EMBL" id="AGP44333.1"/>
    </source>
</evidence>
<dbReference type="SUPFAM" id="SSF53822">
    <property type="entry name" value="Periplasmic binding protein-like I"/>
    <property type="match status" value="1"/>
</dbReference>
<name>S4YNA5_SERPL</name>
<dbReference type="FunFam" id="3.40.50.2300:FF:000075">
    <property type="entry name" value="L-arabinose-binding periplasmic protein"/>
    <property type="match status" value="1"/>
</dbReference>
<dbReference type="InterPro" id="IPR001761">
    <property type="entry name" value="Peripla_BP/Lac1_sug-bd_dom"/>
</dbReference>
<dbReference type="PIRSF" id="PIRSF002816">
    <property type="entry name" value="AraF"/>
    <property type="match status" value="1"/>
</dbReference>
<gene>
    <name evidence="5" type="ORF">M621_11375</name>
</gene>
<dbReference type="Gene3D" id="3.40.50.2300">
    <property type="match status" value="2"/>
</dbReference>
<reference evidence="5 6" key="1">
    <citation type="journal article" date="2013" name="Genome Announc.">
        <title>Genome Sequence of Serratia plymuthica Strain S13, an Endophyte with Germination- and Plant-Growth-Promoting Activity from the Flower of Styrian Oil Pumpkin.</title>
        <authorList>
            <person name="Muller H."/>
            <person name="Furnkranz M."/>
            <person name="Grube M."/>
            <person name="Berg G."/>
        </authorList>
    </citation>
    <scope>NUCLEOTIDE SEQUENCE [LARGE SCALE GENOMIC DNA]</scope>
    <source>
        <strain evidence="5">S13</strain>
    </source>
</reference>
<dbReference type="Pfam" id="PF00532">
    <property type="entry name" value="Peripla_BP_1"/>
    <property type="match status" value="1"/>
</dbReference>
<evidence type="ECO:0000259" key="4">
    <source>
        <dbReference type="Pfam" id="PF00532"/>
    </source>
</evidence>
<feature type="domain" description="Periplasmic binding protein/LacI sugar binding" evidence="4">
    <location>
        <begin position="47"/>
        <end position="340"/>
    </location>
</feature>
<evidence type="ECO:0000256" key="1">
    <source>
        <dbReference type="ARBA" id="ARBA00004418"/>
    </source>
</evidence>
<feature type="site" description="The binding site for the sugar molecule has not yet been established, but C-87 may be involved" evidence="3">
    <location>
        <position position="108"/>
    </location>
</feature>
<proteinExistence type="inferred from homology"/>
<dbReference type="AlphaFoldDB" id="S4YNA5"/>
<dbReference type="InterPro" id="IPR028082">
    <property type="entry name" value="Peripla_BP_I"/>
</dbReference>
<evidence type="ECO:0000256" key="3">
    <source>
        <dbReference type="PIRSR" id="PIRSR002816-1"/>
    </source>
</evidence>
<dbReference type="CDD" id="cd01540">
    <property type="entry name" value="PBP1_arabinose_binding"/>
    <property type="match status" value="1"/>
</dbReference>
<dbReference type="GO" id="GO:0030246">
    <property type="term" value="F:carbohydrate binding"/>
    <property type="evidence" value="ECO:0007669"/>
    <property type="project" value="TreeGrafter"/>
</dbReference>
<dbReference type="GO" id="GO:0030288">
    <property type="term" value="C:outer membrane-bounded periplasmic space"/>
    <property type="evidence" value="ECO:0007669"/>
    <property type="project" value="TreeGrafter"/>
</dbReference>
<organism evidence="5 6">
    <name type="scientific">Serratia plymuthica S13</name>
    <dbReference type="NCBI Taxonomy" id="1348660"/>
    <lineage>
        <taxon>Bacteria</taxon>
        <taxon>Pseudomonadati</taxon>
        <taxon>Pseudomonadota</taxon>
        <taxon>Gammaproteobacteria</taxon>
        <taxon>Enterobacterales</taxon>
        <taxon>Yersiniaceae</taxon>
        <taxon>Serratia</taxon>
    </lineage>
</organism>
<comment type="similarity">
    <text evidence="2">Belongs to the bacterial solute-binding protein 2 family.</text>
</comment>
<comment type="subcellular location">
    <subcellularLocation>
        <location evidence="1">Periplasm</location>
    </subcellularLocation>
</comment>
<dbReference type="HOGENOM" id="CLU_046821_1_0_6"/>
<dbReference type="Proteomes" id="UP000014900">
    <property type="component" value="Chromosome"/>
</dbReference>
<dbReference type="EMBL" id="CP006566">
    <property type="protein sequence ID" value="AGP44333.1"/>
    <property type="molecule type" value="Genomic_DNA"/>
</dbReference>
<dbReference type="PATRIC" id="fig|1348660.3.peg.2213"/>
<dbReference type="KEGG" id="sry:M621_11375"/>